<name>A0A420WY19_9GAMM</name>
<sequence length="334" mass="39140">MKNRDSQSWLTVIIAAYNVQDYIEQSLRSVLSQIDERVRLIIVNDGSRDDTLSVIEQTVALFPDRQDHVQIVDQENAGPSEARNRALDLLDTPYVTFLDGDDFWAQEYYATVLDLVEEPFSERYDLLEFNAMEFRQADDGTSSQELLTFNSFEDFRGEITSEKLREIAINSKWYIWSRVYRSALFEKLRFPRGERYEDLFLTPFVYLEARTVSATRAPLVYYRVNFGGIVTNPTQSDIKDIESHIRSHLKHADECGNNAYKSFLVLAACQTLLYYKIITNNYYGYTRSIPLIRAWGRELKPLVKRHQVQLPLKTRLLFVSPELSNFYTWLKTRR</sequence>
<evidence type="ECO:0000313" key="2">
    <source>
        <dbReference type="EMBL" id="RKR06055.1"/>
    </source>
</evidence>
<accession>A0A420WY19</accession>
<keyword evidence="2" id="KW-0808">Transferase</keyword>
<dbReference type="Gene3D" id="3.90.550.10">
    <property type="entry name" value="Spore Coat Polysaccharide Biosynthesis Protein SpsA, Chain A"/>
    <property type="match status" value="1"/>
</dbReference>
<protein>
    <submittedName>
        <fullName evidence="2">Glycosyl transferase family 2</fullName>
    </submittedName>
</protein>
<organism evidence="2 3">
    <name type="scientific">Kushneria sinocarnis</name>
    <dbReference type="NCBI Taxonomy" id="595502"/>
    <lineage>
        <taxon>Bacteria</taxon>
        <taxon>Pseudomonadati</taxon>
        <taxon>Pseudomonadota</taxon>
        <taxon>Gammaproteobacteria</taxon>
        <taxon>Oceanospirillales</taxon>
        <taxon>Halomonadaceae</taxon>
        <taxon>Kushneria</taxon>
    </lineage>
</organism>
<proteinExistence type="predicted"/>
<dbReference type="CDD" id="cd00761">
    <property type="entry name" value="Glyco_tranf_GTA_type"/>
    <property type="match status" value="1"/>
</dbReference>
<gene>
    <name evidence="2" type="ORF">C7446_0991</name>
</gene>
<dbReference type="PANTHER" id="PTHR22916">
    <property type="entry name" value="GLYCOSYLTRANSFERASE"/>
    <property type="match status" value="1"/>
</dbReference>
<keyword evidence="3" id="KW-1185">Reference proteome</keyword>
<comment type="caution">
    <text evidence="2">The sequence shown here is derived from an EMBL/GenBank/DDBJ whole genome shotgun (WGS) entry which is preliminary data.</text>
</comment>
<dbReference type="AlphaFoldDB" id="A0A420WY19"/>
<dbReference type="EMBL" id="RBIN01000003">
    <property type="protein sequence ID" value="RKR06055.1"/>
    <property type="molecule type" value="Genomic_DNA"/>
</dbReference>
<dbReference type="InterPro" id="IPR001173">
    <property type="entry name" value="Glyco_trans_2-like"/>
</dbReference>
<dbReference type="RefSeq" id="WP_121171910.1">
    <property type="nucleotide sequence ID" value="NZ_RBIN01000003.1"/>
</dbReference>
<dbReference type="GO" id="GO:0016758">
    <property type="term" value="F:hexosyltransferase activity"/>
    <property type="evidence" value="ECO:0007669"/>
    <property type="project" value="UniProtKB-ARBA"/>
</dbReference>
<dbReference type="SUPFAM" id="SSF53448">
    <property type="entry name" value="Nucleotide-diphospho-sugar transferases"/>
    <property type="match status" value="1"/>
</dbReference>
<dbReference type="OrthoDB" id="9802649at2"/>
<dbReference type="Proteomes" id="UP000281975">
    <property type="component" value="Unassembled WGS sequence"/>
</dbReference>
<dbReference type="InterPro" id="IPR029044">
    <property type="entry name" value="Nucleotide-diphossugar_trans"/>
</dbReference>
<reference evidence="2 3" key="1">
    <citation type="submission" date="2018-10" db="EMBL/GenBank/DDBJ databases">
        <title>Genomic Encyclopedia of Type Strains, Phase IV (KMG-IV): sequencing the most valuable type-strain genomes for metagenomic binning, comparative biology and taxonomic classification.</title>
        <authorList>
            <person name="Goeker M."/>
        </authorList>
    </citation>
    <scope>NUCLEOTIDE SEQUENCE [LARGE SCALE GENOMIC DNA]</scope>
    <source>
        <strain evidence="2 3">DSM 23229</strain>
    </source>
</reference>
<dbReference type="Pfam" id="PF00535">
    <property type="entry name" value="Glycos_transf_2"/>
    <property type="match status" value="1"/>
</dbReference>
<evidence type="ECO:0000313" key="3">
    <source>
        <dbReference type="Proteomes" id="UP000281975"/>
    </source>
</evidence>
<evidence type="ECO:0000259" key="1">
    <source>
        <dbReference type="Pfam" id="PF00535"/>
    </source>
</evidence>
<feature type="domain" description="Glycosyltransferase 2-like" evidence="1">
    <location>
        <begin position="11"/>
        <end position="118"/>
    </location>
</feature>
<dbReference type="PANTHER" id="PTHR22916:SF3">
    <property type="entry name" value="UDP-GLCNAC:BETAGAL BETA-1,3-N-ACETYLGLUCOSAMINYLTRANSFERASE-LIKE PROTEIN 1"/>
    <property type="match status" value="1"/>
</dbReference>